<dbReference type="RefSeq" id="WP_398278371.1">
    <property type="nucleotide sequence ID" value="NZ_JBITLV010000002.1"/>
</dbReference>
<feature type="region of interest" description="Disordered" evidence="1">
    <location>
        <begin position="140"/>
        <end position="207"/>
    </location>
</feature>
<accession>A0ABW8ALF5</accession>
<reference evidence="2 3" key="1">
    <citation type="submission" date="2024-10" db="EMBL/GenBank/DDBJ databases">
        <title>The Natural Products Discovery Center: Release of the First 8490 Sequenced Strains for Exploring Actinobacteria Biosynthetic Diversity.</title>
        <authorList>
            <person name="Kalkreuter E."/>
            <person name="Kautsar S.A."/>
            <person name="Yang D."/>
            <person name="Bader C.D."/>
            <person name="Teijaro C.N."/>
            <person name="Fluegel L."/>
            <person name="Davis C.M."/>
            <person name="Simpson J.R."/>
            <person name="Lauterbach L."/>
            <person name="Steele A.D."/>
            <person name="Gui C."/>
            <person name="Meng S."/>
            <person name="Li G."/>
            <person name="Viehrig K."/>
            <person name="Ye F."/>
            <person name="Su P."/>
            <person name="Kiefer A.F."/>
            <person name="Nichols A."/>
            <person name="Cepeda A.J."/>
            <person name="Yan W."/>
            <person name="Fan B."/>
            <person name="Jiang Y."/>
            <person name="Adhikari A."/>
            <person name="Zheng C.-J."/>
            <person name="Schuster L."/>
            <person name="Cowan T.M."/>
            <person name="Smanski M.J."/>
            <person name="Chevrette M.G."/>
            <person name="De Carvalho L.P.S."/>
            <person name="Shen B."/>
        </authorList>
    </citation>
    <scope>NUCLEOTIDE SEQUENCE [LARGE SCALE GENOMIC DNA]</scope>
    <source>
        <strain evidence="2 3">NPDC049639</strain>
    </source>
</reference>
<evidence type="ECO:0008006" key="4">
    <source>
        <dbReference type="Google" id="ProtNLM"/>
    </source>
</evidence>
<evidence type="ECO:0000256" key="1">
    <source>
        <dbReference type="SAM" id="MobiDB-lite"/>
    </source>
</evidence>
<feature type="region of interest" description="Disordered" evidence="1">
    <location>
        <begin position="59"/>
        <end position="86"/>
    </location>
</feature>
<sequence length="207" mass="19494">MDTQTYEAPPTNPTEPAPAQTSAPTPKGGVRARIAAGVLALALVGGGTWAVVHFAGDGSTSVAGSQTASGPGGNGQMPGGAAPASGTITAIDSSSITVKSSSGTSTTYTLADDVAVENDGTTASVSDLAVGDTVVVLTGAGPNAGSSSGSTTTDSTTTDSTTTDSTTATRILAGTSATAGPGQGGQAPTGQAPSAATTQNGQSSSTT</sequence>
<feature type="compositionally biased region" description="Low complexity" evidence="1">
    <location>
        <begin position="188"/>
        <end position="199"/>
    </location>
</feature>
<organism evidence="2 3">
    <name type="scientific">Spongisporangium articulatum</name>
    <dbReference type="NCBI Taxonomy" id="3362603"/>
    <lineage>
        <taxon>Bacteria</taxon>
        <taxon>Bacillati</taxon>
        <taxon>Actinomycetota</taxon>
        <taxon>Actinomycetes</taxon>
        <taxon>Kineosporiales</taxon>
        <taxon>Kineosporiaceae</taxon>
        <taxon>Spongisporangium</taxon>
    </lineage>
</organism>
<comment type="caution">
    <text evidence="2">The sequence shown here is derived from an EMBL/GenBank/DDBJ whole genome shotgun (WGS) entry which is preliminary data.</text>
</comment>
<feature type="compositionally biased region" description="Polar residues" evidence="1">
    <location>
        <begin position="59"/>
        <end position="69"/>
    </location>
</feature>
<evidence type="ECO:0000313" key="2">
    <source>
        <dbReference type="EMBL" id="MFI7587205.1"/>
    </source>
</evidence>
<evidence type="ECO:0000313" key="3">
    <source>
        <dbReference type="Proteomes" id="UP001612915"/>
    </source>
</evidence>
<proteinExistence type="predicted"/>
<feature type="compositionally biased region" description="Low complexity" evidence="1">
    <location>
        <begin position="144"/>
        <end position="180"/>
    </location>
</feature>
<name>A0ABW8ALF5_9ACTN</name>
<dbReference type="EMBL" id="JBITLV010000002">
    <property type="protein sequence ID" value="MFI7587205.1"/>
    <property type="molecule type" value="Genomic_DNA"/>
</dbReference>
<protein>
    <recommendedName>
        <fullName evidence="4">DUF5666 domain-containing protein</fullName>
    </recommendedName>
</protein>
<keyword evidence="3" id="KW-1185">Reference proteome</keyword>
<gene>
    <name evidence="2" type="ORF">ACIB24_09045</name>
</gene>
<dbReference type="Proteomes" id="UP001612915">
    <property type="component" value="Unassembled WGS sequence"/>
</dbReference>
<feature type="region of interest" description="Disordered" evidence="1">
    <location>
        <begin position="1"/>
        <end position="28"/>
    </location>
</feature>